<evidence type="ECO:0000256" key="1">
    <source>
        <dbReference type="SAM" id="MobiDB-lite"/>
    </source>
</evidence>
<dbReference type="Proteomes" id="UP000191612">
    <property type="component" value="Unassembled WGS sequence"/>
</dbReference>
<dbReference type="AlphaFoldDB" id="A0A1V6QS43"/>
<reference evidence="3" key="1">
    <citation type="journal article" date="2017" name="Nat. Microbiol.">
        <title>Global analysis of biosynthetic gene clusters reveals vast potential of secondary metabolite production in Penicillium species.</title>
        <authorList>
            <person name="Nielsen J.C."/>
            <person name="Grijseels S."/>
            <person name="Prigent S."/>
            <person name="Ji B."/>
            <person name="Dainat J."/>
            <person name="Nielsen K.F."/>
            <person name="Frisvad J.C."/>
            <person name="Workman M."/>
            <person name="Nielsen J."/>
        </authorList>
    </citation>
    <scope>NUCLEOTIDE SEQUENCE [LARGE SCALE GENOMIC DNA]</scope>
    <source>
        <strain evidence="3">IBT 29525</strain>
    </source>
</reference>
<name>A0A1V6QS43_9EURO</name>
<keyword evidence="3" id="KW-1185">Reference proteome</keyword>
<organism evidence="2 3">
    <name type="scientific">Penicillium solitum</name>
    <dbReference type="NCBI Taxonomy" id="60172"/>
    <lineage>
        <taxon>Eukaryota</taxon>
        <taxon>Fungi</taxon>
        <taxon>Dikarya</taxon>
        <taxon>Ascomycota</taxon>
        <taxon>Pezizomycotina</taxon>
        <taxon>Eurotiomycetes</taxon>
        <taxon>Eurotiomycetidae</taxon>
        <taxon>Eurotiales</taxon>
        <taxon>Aspergillaceae</taxon>
        <taxon>Penicillium</taxon>
    </lineage>
</organism>
<gene>
    <name evidence="2" type="ORF">PENSOL_c045G05415</name>
</gene>
<evidence type="ECO:0000313" key="2">
    <source>
        <dbReference type="EMBL" id="OQD92039.1"/>
    </source>
</evidence>
<accession>A0A1V6QS43</accession>
<feature type="region of interest" description="Disordered" evidence="1">
    <location>
        <begin position="1"/>
        <end position="36"/>
    </location>
</feature>
<evidence type="ECO:0000313" key="3">
    <source>
        <dbReference type="Proteomes" id="UP000191612"/>
    </source>
</evidence>
<dbReference type="EMBL" id="MDYO01000045">
    <property type="protein sequence ID" value="OQD92039.1"/>
    <property type="molecule type" value="Genomic_DNA"/>
</dbReference>
<protein>
    <submittedName>
        <fullName evidence="2">Uncharacterized protein</fullName>
    </submittedName>
</protein>
<proteinExistence type="predicted"/>
<comment type="caution">
    <text evidence="2">The sequence shown here is derived from an EMBL/GenBank/DDBJ whole genome shotgun (WGS) entry which is preliminary data.</text>
</comment>
<sequence length="321" mass="35892">MLPCIEPTSTSGEGGLAKIEDESEKPQVLPASSSVESPPLIDWSAILSLIDFDASHTADWSLMARPDTPTSSKKLFSGQWHGSSMTVALKSLLDCGITVVEYVSQVLYRRGYAEVLSTPEWIVPDEQVSLASQILIDNGFPLVKHSKRIGMEYWETRCSIHGLDGLGNSLAYILPLSLVGFTLEDTVQVPSTFDEDIQLLSAKPPYYMLPLIKVLKRMPLADCSRWRIAKSLAAFISTYMLNDGPANMPWEQREALRRESDEDYGKRVDEAVRVMKTWDWGNTVDRYLALAENVVRDASFIDKLMDDTEPQEALTHPESQC</sequence>